<name>A0A1T4MB15_9GAMM</name>
<keyword evidence="1" id="KW-1133">Transmembrane helix</keyword>
<evidence type="ECO:0000256" key="1">
    <source>
        <dbReference type="SAM" id="Phobius"/>
    </source>
</evidence>
<dbReference type="EMBL" id="MTSM01000004">
    <property type="protein sequence ID" value="OPX56178.1"/>
    <property type="molecule type" value="Genomic_DNA"/>
</dbReference>
<feature type="transmembrane region" description="Helical" evidence="1">
    <location>
        <begin position="51"/>
        <end position="73"/>
    </location>
</feature>
<keyword evidence="1" id="KW-0472">Membrane</keyword>
<dbReference type="AlphaFoldDB" id="A0A1T4MB15"/>
<accession>A0A1T4MB15</accession>
<comment type="caution">
    <text evidence="2">The sequence shown here is derived from an EMBL/GenBank/DDBJ whole genome shotgun (WGS) entry which is preliminary data.</text>
</comment>
<keyword evidence="1" id="KW-0812">Transmembrane</keyword>
<sequence>MGSKITQLYSMFSDVRSGRSNTDLMSDIGLSPTMQKSNFNRLLSFLKSAPYWQLVAILWFLLALIWAGFTFLFSKPQIHSVISSPQAMPQECQYLKHFFLDAEPYQLLATGRMACVSSIRYFGHNKRHGIRYAAFGTLEQIEEMRLSLRMSQYDLQAIKELIRFGNSLALPVMGHTLPVEVGQVLQSNENSQWQYGVYQVRIERQNLNAQTQDVHLIIQMPTSEASRL</sequence>
<gene>
    <name evidence="2" type="ORF">BTE48_04155</name>
</gene>
<organism evidence="2 3">
    <name type="scientific">Oceanospirillum multiglobuliferum</name>
    <dbReference type="NCBI Taxonomy" id="64969"/>
    <lineage>
        <taxon>Bacteria</taxon>
        <taxon>Pseudomonadati</taxon>
        <taxon>Pseudomonadota</taxon>
        <taxon>Gammaproteobacteria</taxon>
        <taxon>Oceanospirillales</taxon>
        <taxon>Oceanospirillaceae</taxon>
        <taxon>Oceanospirillum</taxon>
    </lineage>
</organism>
<dbReference type="RefSeq" id="WP_078744335.1">
    <property type="nucleotide sequence ID" value="NZ_FUXG01000003.1"/>
</dbReference>
<protein>
    <submittedName>
        <fullName evidence="2">Uncharacterized protein</fullName>
    </submittedName>
</protein>
<evidence type="ECO:0000313" key="3">
    <source>
        <dbReference type="Proteomes" id="UP000191418"/>
    </source>
</evidence>
<dbReference type="OrthoDB" id="6121401at2"/>
<proteinExistence type="predicted"/>
<dbReference type="Proteomes" id="UP000191418">
    <property type="component" value="Unassembled WGS sequence"/>
</dbReference>
<evidence type="ECO:0000313" key="2">
    <source>
        <dbReference type="EMBL" id="OPX56178.1"/>
    </source>
</evidence>
<keyword evidence="3" id="KW-1185">Reference proteome</keyword>
<reference evidence="2 3" key="1">
    <citation type="submission" date="2017-01" db="EMBL/GenBank/DDBJ databases">
        <title>Genome Sequencing of a Marine Spirillum, Oceanospirillum multiglobuliferum ATCC 33336, from Japan.</title>
        <authorList>
            <person name="Carney J.G."/>
            <person name="Trachtenberg A.M."/>
            <person name="Rheaume B.A."/>
            <person name="Linnane J.D."/>
            <person name="Pitts N.L."/>
            <person name="Mykles D.L."/>
            <person name="Maclea K.S."/>
        </authorList>
    </citation>
    <scope>NUCLEOTIDE SEQUENCE [LARGE SCALE GENOMIC DNA]</scope>
    <source>
        <strain evidence="2 3">ATCC 33336</strain>
    </source>
</reference>